<proteinExistence type="predicted"/>
<evidence type="ECO:0000256" key="1">
    <source>
        <dbReference type="ARBA" id="ARBA00001947"/>
    </source>
</evidence>
<feature type="domain" description="MAM" evidence="5">
    <location>
        <begin position="113"/>
        <end position="158"/>
    </location>
</feature>
<dbReference type="Pfam" id="PF00084">
    <property type="entry name" value="Sushi"/>
    <property type="match status" value="1"/>
</dbReference>
<dbReference type="InterPro" id="IPR000998">
    <property type="entry name" value="MAM_dom"/>
</dbReference>
<comment type="cofactor">
    <cofactor evidence="1">
        <name>Zn(2+)</name>
        <dbReference type="ChEBI" id="CHEBI:29105"/>
    </cofactor>
</comment>
<dbReference type="PANTHER" id="PTHR23282:SF101">
    <property type="entry name" value="MAM DOMAIN-CONTAINING PROTEIN"/>
    <property type="match status" value="1"/>
</dbReference>
<dbReference type="Pfam" id="PF00629">
    <property type="entry name" value="MAM"/>
    <property type="match status" value="1"/>
</dbReference>
<keyword evidence="2 3" id="KW-1015">Disulfide bond</keyword>
<feature type="non-terminal residue" evidence="9">
    <location>
        <position position="158"/>
    </location>
</feature>
<gene>
    <name evidence="9" type="primary">LOC111084143</name>
</gene>
<comment type="caution">
    <text evidence="3">Lacks conserved residue(s) required for the propagation of feature annotation.</text>
</comment>
<sequence length="158" mass="17717">MHYGTRAFAYDKNKLSLIPLTHTAWDIVGQREKMSDLDIMKLNKLYQCDIINCSSPPTPTAGYKIGDDFGVGKMVIFGCEEGKILIGPSTRFCRFDGRWSSSDPKCIDKSNVQTCDFEESLCGFAHDEEDDVDWVRRTGPAPTENTGPIVDHTKEETT</sequence>
<dbReference type="InterPro" id="IPR000436">
    <property type="entry name" value="Sushi_SCR_CCP_dom"/>
</dbReference>
<dbReference type="InterPro" id="IPR051560">
    <property type="entry name" value="MAM_domain-containing"/>
</dbReference>
<feature type="disulfide bond" evidence="3">
    <location>
        <begin position="79"/>
        <end position="106"/>
    </location>
</feature>
<protein>
    <submittedName>
        <fullName evidence="9">CUB and sushi domain-containing protein 2-like</fullName>
    </submittedName>
</protein>
<dbReference type="PROSITE" id="PS50923">
    <property type="entry name" value="SUSHI"/>
    <property type="match status" value="1"/>
</dbReference>
<dbReference type="PROSITE" id="PS51864">
    <property type="entry name" value="ASTACIN"/>
    <property type="match status" value="1"/>
</dbReference>
<dbReference type="Gene3D" id="2.10.70.10">
    <property type="entry name" value="Complement Module, domain 1"/>
    <property type="match status" value="1"/>
</dbReference>
<reference evidence="9" key="1">
    <citation type="submission" date="2025-08" db="UniProtKB">
        <authorList>
            <consortium name="RefSeq"/>
        </authorList>
    </citation>
    <scope>IDENTIFICATION</scope>
    <source>
        <tissue evidence="9">Muscle</tissue>
    </source>
</reference>
<dbReference type="GeneID" id="111084143"/>
<dbReference type="Gene3D" id="3.40.390.10">
    <property type="entry name" value="Collagenase (Catalytic Domain)"/>
    <property type="match status" value="1"/>
</dbReference>
<dbReference type="SUPFAM" id="SSF49899">
    <property type="entry name" value="Concanavalin A-like lectins/glucanases"/>
    <property type="match status" value="1"/>
</dbReference>
<dbReference type="Proteomes" id="UP000694941">
    <property type="component" value="Unplaced"/>
</dbReference>
<keyword evidence="3" id="KW-0768">Sushi</keyword>
<accession>A0ABM1RZ27</accession>
<dbReference type="Pfam" id="PF01400">
    <property type="entry name" value="Astacin"/>
    <property type="match status" value="1"/>
</dbReference>
<evidence type="ECO:0000259" key="6">
    <source>
        <dbReference type="PROSITE" id="PS50923"/>
    </source>
</evidence>
<feature type="domain" description="Sushi" evidence="6">
    <location>
        <begin position="51"/>
        <end position="108"/>
    </location>
</feature>
<dbReference type="Gene3D" id="2.60.120.200">
    <property type="match status" value="1"/>
</dbReference>
<feature type="region of interest" description="Disordered" evidence="4">
    <location>
        <begin position="137"/>
        <end position="158"/>
    </location>
</feature>
<keyword evidence="8" id="KW-1185">Reference proteome</keyword>
<name>A0ABM1RZ27_LIMPO</name>
<feature type="domain" description="Peptidase M12A" evidence="7">
    <location>
        <begin position="1"/>
        <end position="49"/>
    </location>
</feature>
<evidence type="ECO:0000313" key="8">
    <source>
        <dbReference type="Proteomes" id="UP000694941"/>
    </source>
</evidence>
<dbReference type="RefSeq" id="XP_022236632.1">
    <property type="nucleotide sequence ID" value="XM_022380924.1"/>
</dbReference>
<dbReference type="SMART" id="SM00032">
    <property type="entry name" value="CCP"/>
    <property type="match status" value="1"/>
</dbReference>
<dbReference type="PROSITE" id="PS50060">
    <property type="entry name" value="MAM_2"/>
    <property type="match status" value="1"/>
</dbReference>
<evidence type="ECO:0000313" key="9">
    <source>
        <dbReference type="RefSeq" id="XP_022236632.1"/>
    </source>
</evidence>
<evidence type="ECO:0000259" key="7">
    <source>
        <dbReference type="PROSITE" id="PS51864"/>
    </source>
</evidence>
<organism evidence="8 9">
    <name type="scientific">Limulus polyphemus</name>
    <name type="common">Atlantic horseshoe crab</name>
    <dbReference type="NCBI Taxonomy" id="6850"/>
    <lineage>
        <taxon>Eukaryota</taxon>
        <taxon>Metazoa</taxon>
        <taxon>Ecdysozoa</taxon>
        <taxon>Arthropoda</taxon>
        <taxon>Chelicerata</taxon>
        <taxon>Merostomata</taxon>
        <taxon>Xiphosura</taxon>
        <taxon>Limulidae</taxon>
        <taxon>Limulus</taxon>
    </lineage>
</organism>
<dbReference type="CDD" id="cd00033">
    <property type="entry name" value="CCP"/>
    <property type="match status" value="1"/>
</dbReference>
<evidence type="ECO:0000256" key="4">
    <source>
        <dbReference type="SAM" id="MobiDB-lite"/>
    </source>
</evidence>
<dbReference type="InterPro" id="IPR001506">
    <property type="entry name" value="Peptidase_M12A"/>
</dbReference>
<dbReference type="PANTHER" id="PTHR23282">
    <property type="entry name" value="APICAL ENDOSOMAL GLYCOPROTEIN PRECURSOR"/>
    <property type="match status" value="1"/>
</dbReference>
<dbReference type="InterPro" id="IPR013320">
    <property type="entry name" value="ConA-like_dom_sf"/>
</dbReference>
<evidence type="ECO:0000259" key="5">
    <source>
        <dbReference type="PROSITE" id="PS50060"/>
    </source>
</evidence>
<dbReference type="InterPro" id="IPR024079">
    <property type="entry name" value="MetalloPept_cat_dom_sf"/>
</dbReference>
<dbReference type="InterPro" id="IPR035976">
    <property type="entry name" value="Sushi/SCR/CCP_sf"/>
</dbReference>
<dbReference type="SUPFAM" id="SSF57535">
    <property type="entry name" value="Complement control module/SCR domain"/>
    <property type="match status" value="1"/>
</dbReference>
<evidence type="ECO:0000256" key="3">
    <source>
        <dbReference type="PROSITE-ProRule" id="PRU00302"/>
    </source>
</evidence>
<evidence type="ECO:0000256" key="2">
    <source>
        <dbReference type="ARBA" id="ARBA00023157"/>
    </source>
</evidence>